<feature type="compositionally biased region" description="Basic and acidic residues" evidence="2">
    <location>
        <begin position="85"/>
        <end position="96"/>
    </location>
</feature>
<dbReference type="OrthoDB" id="4551929at2"/>
<keyword evidence="1" id="KW-0175">Coiled coil</keyword>
<name>A0A4Q7KT65_9PSEU</name>
<sequence>MPDDGFFVDIEALDKLIGSLSKAEQSLKAANDKLSKASSNDLGHAEIDRAGEKFQDRWEHGIKKIAEFTGKSVEGLNGARKTYDEVNQRNRDRMNRIADTLPGGPR</sequence>
<dbReference type="RefSeq" id="WP_130344889.1">
    <property type="nucleotide sequence ID" value="NZ_SGWQ01000004.1"/>
</dbReference>
<evidence type="ECO:0000256" key="2">
    <source>
        <dbReference type="SAM" id="MobiDB-lite"/>
    </source>
</evidence>
<evidence type="ECO:0008006" key="5">
    <source>
        <dbReference type="Google" id="ProtNLM"/>
    </source>
</evidence>
<feature type="region of interest" description="Disordered" evidence="2">
    <location>
        <begin position="85"/>
        <end position="106"/>
    </location>
</feature>
<evidence type="ECO:0000313" key="4">
    <source>
        <dbReference type="Proteomes" id="UP000294257"/>
    </source>
</evidence>
<feature type="coiled-coil region" evidence="1">
    <location>
        <begin position="13"/>
        <end position="40"/>
    </location>
</feature>
<dbReference type="EMBL" id="SGWQ01000004">
    <property type="protein sequence ID" value="RZS39340.1"/>
    <property type="molecule type" value="Genomic_DNA"/>
</dbReference>
<proteinExistence type="predicted"/>
<evidence type="ECO:0000313" key="3">
    <source>
        <dbReference type="EMBL" id="RZS39340.1"/>
    </source>
</evidence>
<dbReference type="Proteomes" id="UP000294257">
    <property type="component" value="Unassembled WGS sequence"/>
</dbReference>
<comment type="caution">
    <text evidence="3">The sequence shown here is derived from an EMBL/GenBank/DDBJ whole genome shotgun (WGS) entry which is preliminary data.</text>
</comment>
<reference evidence="3 4" key="1">
    <citation type="submission" date="2019-02" db="EMBL/GenBank/DDBJ databases">
        <title>Genomic Encyclopedia of Type Strains, Phase IV (KMG-IV): sequencing the most valuable type-strain genomes for metagenomic binning, comparative biology and taxonomic classification.</title>
        <authorList>
            <person name="Goeker M."/>
        </authorList>
    </citation>
    <scope>NUCLEOTIDE SEQUENCE [LARGE SCALE GENOMIC DNA]</scope>
    <source>
        <strain evidence="3 4">DSM 101727</strain>
    </source>
</reference>
<accession>A0A4Q7KT65</accession>
<keyword evidence="4" id="KW-1185">Reference proteome</keyword>
<protein>
    <recommendedName>
        <fullName evidence="5">Excreted virulence factor EspC (Type VII ESX diderm)</fullName>
    </recommendedName>
</protein>
<evidence type="ECO:0000256" key="1">
    <source>
        <dbReference type="SAM" id="Coils"/>
    </source>
</evidence>
<gene>
    <name evidence="3" type="ORF">EV193_104557</name>
</gene>
<dbReference type="AlphaFoldDB" id="A0A4Q7KT65"/>
<organism evidence="3 4">
    <name type="scientific">Herbihabitans rhizosphaerae</name>
    <dbReference type="NCBI Taxonomy" id="1872711"/>
    <lineage>
        <taxon>Bacteria</taxon>
        <taxon>Bacillati</taxon>
        <taxon>Actinomycetota</taxon>
        <taxon>Actinomycetes</taxon>
        <taxon>Pseudonocardiales</taxon>
        <taxon>Pseudonocardiaceae</taxon>
        <taxon>Herbihabitans</taxon>
    </lineage>
</organism>